<evidence type="ECO:0000256" key="5">
    <source>
        <dbReference type="ARBA" id="ARBA00022679"/>
    </source>
</evidence>
<dbReference type="Gene3D" id="3.30.565.10">
    <property type="entry name" value="Histidine kinase-like ATPase, C-terminal domain"/>
    <property type="match status" value="1"/>
</dbReference>
<dbReference type="Pfam" id="PF02518">
    <property type="entry name" value="HATPase_c"/>
    <property type="match status" value="1"/>
</dbReference>
<dbReference type="InterPro" id="IPR050980">
    <property type="entry name" value="2C_sensor_his_kinase"/>
</dbReference>
<keyword evidence="7 12" id="KW-0418">Kinase</keyword>
<dbReference type="InterPro" id="IPR003660">
    <property type="entry name" value="HAMP_dom"/>
</dbReference>
<keyword evidence="9" id="KW-0812">Transmembrane</keyword>
<evidence type="ECO:0000259" key="11">
    <source>
        <dbReference type="PROSITE" id="PS50885"/>
    </source>
</evidence>
<dbReference type="SMART" id="SM00387">
    <property type="entry name" value="HATPase_c"/>
    <property type="match status" value="1"/>
</dbReference>
<name>A0A9J7AW27_9PROT</name>
<proteinExistence type="predicted"/>
<evidence type="ECO:0000313" key="12">
    <source>
        <dbReference type="EMBL" id="UUX51995.1"/>
    </source>
</evidence>
<feature type="transmembrane region" description="Helical" evidence="9">
    <location>
        <begin position="12"/>
        <end position="33"/>
    </location>
</feature>
<dbReference type="PANTHER" id="PTHR44936">
    <property type="entry name" value="SENSOR PROTEIN CREC"/>
    <property type="match status" value="1"/>
</dbReference>
<evidence type="ECO:0000256" key="2">
    <source>
        <dbReference type="ARBA" id="ARBA00004370"/>
    </source>
</evidence>
<comment type="catalytic activity">
    <reaction evidence="1">
        <text>ATP + protein L-histidine = ADP + protein N-phospho-L-histidine.</text>
        <dbReference type="EC" id="2.7.13.3"/>
    </reaction>
</comment>
<dbReference type="GO" id="GO:0016020">
    <property type="term" value="C:membrane"/>
    <property type="evidence" value="ECO:0007669"/>
    <property type="project" value="UniProtKB-SubCell"/>
</dbReference>
<feature type="domain" description="Histidine kinase" evidence="10">
    <location>
        <begin position="253"/>
        <end position="457"/>
    </location>
</feature>
<evidence type="ECO:0000256" key="7">
    <source>
        <dbReference type="ARBA" id="ARBA00022777"/>
    </source>
</evidence>
<dbReference type="Gene3D" id="1.10.287.130">
    <property type="match status" value="1"/>
</dbReference>
<dbReference type="PROSITE" id="PS50885">
    <property type="entry name" value="HAMP"/>
    <property type="match status" value="1"/>
</dbReference>
<dbReference type="AlphaFoldDB" id="A0A9J7AW27"/>
<dbReference type="GO" id="GO:0007165">
    <property type="term" value="P:signal transduction"/>
    <property type="evidence" value="ECO:0007669"/>
    <property type="project" value="InterPro"/>
</dbReference>
<protein>
    <recommendedName>
        <fullName evidence="3">histidine kinase</fullName>
        <ecNumber evidence="3">2.7.13.3</ecNumber>
    </recommendedName>
</protein>
<gene>
    <name evidence="12" type="ORF">NUH88_09880</name>
</gene>
<evidence type="ECO:0000256" key="3">
    <source>
        <dbReference type="ARBA" id="ARBA00012438"/>
    </source>
</evidence>
<sequence>MLSFANSLSFRLLLLTVFFVMVAEVLIYTPSIARYRLSYLQEKLAEGHLAALSVKAAPDGMITEMLARQLLDHVDAYSVVANDDSNFMPMLSRPELPEVDITVDLREVGVVELIFNAFSTLAQTGDRVIRLHGQSPGDPEIFVTMIIDEAPMRMEMLDFSWRILTLSVVISLFTAALVFLSLRWMMVLPMQRITSSMIAFRRRPEDPTSDLPPSARRDEIGIATRELADMKQGVRHALRQKTRLATLGTAVNKINHDLRNMLATATLVSDRFAESSDPFVRKAVPPFLRTIDRAVKLCSDTLNFTQETVPLMTEQVTLKNLLDEILPELRAGLEGEQIAIEIDEVPGIMLTIDQDQIYRIFANIASNAARAGATEFRIGFQRDDETLTIRFRDNGPGIPDPIREKLFLPFQLSGHSGGSGLGLAIARDIATAHGGTLFLESTGPSGSVFHLELPCPATKRSRSARRAA</sequence>
<dbReference type="KEGG" id="naci:NUH88_09880"/>
<evidence type="ECO:0000313" key="13">
    <source>
        <dbReference type="Proteomes" id="UP001060336"/>
    </source>
</evidence>
<accession>A0A9J7AW27</accession>
<dbReference type="PANTHER" id="PTHR44936:SF10">
    <property type="entry name" value="SENSOR PROTEIN RSTB"/>
    <property type="match status" value="1"/>
</dbReference>
<comment type="subcellular location">
    <subcellularLocation>
        <location evidence="2">Membrane</location>
    </subcellularLocation>
</comment>
<reference evidence="12" key="1">
    <citation type="submission" date="2022-08" db="EMBL/GenBank/DDBJ databases">
        <title>Nisaea acidiphila sp. nov., isolated from a marine algal debris and emended description of the genus Nisaea Urios et al. 2008.</title>
        <authorList>
            <person name="Kwon K."/>
        </authorList>
    </citation>
    <scope>NUCLEOTIDE SEQUENCE</scope>
    <source>
        <strain evidence="12">MEBiC11861</strain>
    </source>
</reference>
<evidence type="ECO:0000256" key="1">
    <source>
        <dbReference type="ARBA" id="ARBA00000085"/>
    </source>
</evidence>
<evidence type="ECO:0000256" key="4">
    <source>
        <dbReference type="ARBA" id="ARBA00022553"/>
    </source>
</evidence>
<dbReference type="InterPro" id="IPR005467">
    <property type="entry name" value="His_kinase_dom"/>
</dbReference>
<evidence type="ECO:0000256" key="6">
    <source>
        <dbReference type="ARBA" id="ARBA00022741"/>
    </source>
</evidence>
<evidence type="ECO:0000256" key="8">
    <source>
        <dbReference type="ARBA" id="ARBA00022840"/>
    </source>
</evidence>
<keyword evidence="5" id="KW-0808">Transferase</keyword>
<dbReference type="CDD" id="cd00075">
    <property type="entry name" value="HATPase"/>
    <property type="match status" value="1"/>
</dbReference>
<keyword evidence="9" id="KW-1133">Transmembrane helix</keyword>
<dbReference type="InterPro" id="IPR036890">
    <property type="entry name" value="HATPase_C_sf"/>
</dbReference>
<keyword evidence="6" id="KW-0547">Nucleotide-binding</keyword>
<dbReference type="InterPro" id="IPR003594">
    <property type="entry name" value="HATPase_dom"/>
</dbReference>
<evidence type="ECO:0000259" key="10">
    <source>
        <dbReference type="PROSITE" id="PS50109"/>
    </source>
</evidence>
<keyword evidence="4" id="KW-0597">Phosphoprotein</keyword>
<keyword evidence="9" id="KW-0472">Membrane</keyword>
<feature type="domain" description="HAMP" evidence="11">
    <location>
        <begin position="184"/>
        <end position="239"/>
    </location>
</feature>
<dbReference type="InterPro" id="IPR004358">
    <property type="entry name" value="Sig_transdc_His_kin-like_C"/>
</dbReference>
<dbReference type="EMBL" id="CP102480">
    <property type="protein sequence ID" value="UUX51995.1"/>
    <property type="molecule type" value="Genomic_DNA"/>
</dbReference>
<organism evidence="12 13">
    <name type="scientific">Nisaea acidiphila</name>
    <dbReference type="NCBI Taxonomy" id="1862145"/>
    <lineage>
        <taxon>Bacteria</taxon>
        <taxon>Pseudomonadati</taxon>
        <taxon>Pseudomonadota</taxon>
        <taxon>Alphaproteobacteria</taxon>
        <taxon>Rhodospirillales</taxon>
        <taxon>Thalassobaculaceae</taxon>
        <taxon>Nisaea</taxon>
    </lineage>
</organism>
<dbReference type="RefSeq" id="WP_257771797.1">
    <property type="nucleotide sequence ID" value="NZ_CP102480.1"/>
</dbReference>
<feature type="transmembrane region" description="Helical" evidence="9">
    <location>
        <begin position="163"/>
        <end position="186"/>
    </location>
</feature>
<dbReference type="SUPFAM" id="SSF55874">
    <property type="entry name" value="ATPase domain of HSP90 chaperone/DNA topoisomerase II/histidine kinase"/>
    <property type="match status" value="1"/>
</dbReference>
<keyword evidence="8" id="KW-0067">ATP-binding</keyword>
<dbReference type="EC" id="2.7.13.3" evidence="3"/>
<dbReference type="PRINTS" id="PR00344">
    <property type="entry name" value="BCTRLSENSOR"/>
</dbReference>
<dbReference type="GO" id="GO:0005524">
    <property type="term" value="F:ATP binding"/>
    <property type="evidence" value="ECO:0007669"/>
    <property type="project" value="UniProtKB-KW"/>
</dbReference>
<keyword evidence="13" id="KW-1185">Reference proteome</keyword>
<dbReference type="PROSITE" id="PS50109">
    <property type="entry name" value="HIS_KIN"/>
    <property type="match status" value="1"/>
</dbReference>
<evidence type="ECO:0000256" key="9">
    <source>
        <dbReference type="SAM" id="Phobius"/>
    </source>
</evidence>
<dbReference type="Proteomes" id="UP001060336">
    <property type="component" value="Chromosome"/>
</dbReference>
<dbReference type="GO" id="GO:0004673">
    <property type="term" value="F:protein histidine kinase activity"/>
    <property type="evidence" value="ECO:0007669"/>
    <property type="project" value="UniProtKB-EC"/>
</dbReference>